<keyword evidence="5" id="KW-0762">Sugar transport</keyword>
<keyword evidence="3" id="KW-0813">Transport</keyword>
<dbReference type="EMBL" id="FMZA01000013">
    <property type="protein sequence ID" value="SDC68351.1"/>
    <property type="molecule type" value="Genomic_DNA"/>
</dbReference>
<dbReference type="Gene3D" id="3.40.930.10">
    <property type="entry name" value="Mannitol-specific EII, Chain A"/>
    <property type="match status" value="1"/>
</dbReference>
<keyword evidence="14" id="KW-1185">Reference proteome</keyword>
<keyword evidence="8" id="KW-0418">Kinase</keyword>
<evidence type="ECO:0000256" key="11">
    <source>
        <dbReference type="ARBA" id="ARBA00030962"/>
    </source>
</evidence>
<gene>
    <name evidence="13" type="ORF">SAMN04488112_11357</name>
</gene>
<keyword evidence="7" id="KW-0598">Phosphotransferase system</keyword>
<keyword evidence="4" id="KW-0597">Phosphoprotein</keyword>
<dbReference type="PANTHER" id="PTHR30181:SF2">
    <property type="entry name" value="PTS SYSTEM MANNITOL-SPECIFIC EIICBA COMPONENT"/>
    <property type="match status" value="1"/>
</dbReference>
<evidence type="ECO:0000259" key="12">
    <source>
        <dbReference type="PROSITE" id="PS51094"/>
    </source>
</evidence>
<evidence type="ECO:0000256" key="3">
    <source>
        <dbReference type="ARBA" id="ARBA00022448"/>
    </source>
</evidence>
<dbReference type="GO" id="GO:0090563">
    <property type="term" value="F:protein-phosphocysteine-sugar phosphotransferase activity"/>
    <property type="evidence" value="ECO:0007669"/>
    <property type="project" value="TreeGrafter"/>
</dbReference>
<sequence length="145" mass="15669">MNGDVLNENTVLLNARAEDKEEAIRMAGGLLVDQGYADATYIDKMMEREASHTTYIGNSVAIPHGTEEGKEHIHRSGISIVQLPEGVDFGDGQIAKIVIGIAGKGDEHMDMLSKIALVVSEEENVTQMVKAASKEELLAMFQGVN</sequence>
<dbReference type="Proteomes" id="UP000199387">
    <property type="component" value="Unassembled WGS sequence"/>
</dbReference>
<protein>
    <recommendedName>
        <fullName evidence="2">Mannitol-specific phosphotransferase enzyme IIA component</fullName>
    </recommendedName>
    <alternativeName>
        <fullName evidence="10">EIIA</fullName>
    </alternativeName>
    <alternativeName>
        <fullName evidence="11">EIII</fullName>
    </alternativeName>
    <alternativeName>
        <fullName evidence="9">PTS system mannitol-specific EIIA component</fullName>
    </alternativeName>
</protein>
<evidence type="ECO:0000256" key="1">
    <source>
        <dbReference type="ARBA" id="ARBA00002434"/>
    </source>
</evidence>
<evidence type="ECO:0000256" key="10">
    <source>
        <dbReference type="ARBA" id="ARBA00030956"/>
    </source>
</evidence>
<reference evidence="13 14" key="1">
    <citation type="submission" date="2016-10" db="EMBL/GenBank/DDBJ databases">
        <authorList>
            <person name="de Groot N.N."/>
        </authorList>
    </citation>
    <scope>NUCLEOTIDE SEQUENCE [LARGE SCALE GENOMIC DNA]</scope>
    <source>
        <strain evidence="13 14">DSM 45514</strain>
    </source>
</reference>
<dbReference type="GO" id="GO:0016301">
    <property type="term" value="F:kinase activity"/>
    <property type="evidence" value="ECO:0007669"/>
    <property type="project" value="UniProtKB-KW"/>
</dbReference>
<dbReference type="PROSITE" id="PS00372">
    <property type="entry name" value="PTS_EIIA_TYPE_2_HIS"/>
    <property type="match status" value="1"/>
</dbReference>
<dbReference type="InterPro" id="IPR002178">
    <property type="entry name" value="PTS_EIIA_type-2_dom"/>
</dbReference>
<dbReference type="SUPFAM" id="SSF55804">
    <property type="entry name" value="Phoshotransferase/anion transport protein"/>
    <property type="match status" value="1"/>
</dbReference>
<dbReference type="InterPro" id="IPR050893">
    <property type="entry name" value="Sugar_PTS"/>
</dbReference>
<feature type="domain" description="PTS EIIA type-2" evidence="12">
    <location>
        <begin position="4"/>
        <end position="144"/>
    </location>
</feature>
<evidence type="ECO:0000256" key="6">
    <source>
        <dbReference type="ARBA" id="ARBA00022679"/>
    </source>
</evidence>
<dbReference type="GO" id="GO:0005886">
    <property type="term" value="C:plasma membrane"/>
    <property type="evidence" value="ECO:0007669"/>
    <property type="project" value="TreeGrafter"/>
</dbReference>
<dbReference type="Pfam" id="PF00359">
    <property type="entry name" value="PTS_EIIA_2"/>
    <property type="match status" value="1"/>
</dbReference>
<dbReference type="RefSeq" id="WP_091570740.1">
    <property type="nucleotide sequence ID" value="NZ_FMZA01000013.1"/>
</dbReference>
<name>A0A1G6NL24_9BACL</name>
<evidence type="ECO:0000256" key="2">
    <source>
        <dbReference type="ARBA" id="ARBA00014783"/>
    </source>
</evidence>
<dbReference type="STRING" id="1236220.SAMN04488112_11357"/>
<dbReference type="CDD" id="cd00211">
    <property type="entry name" value="PTS_IIA_fru"/>
    <property type="match status" value="1"/>
</dbReference>
<evidence type="ECO:0000256" key="8">
    <source>
        <dbReference type="ARBA" id="ARBA00022777"/>
    </source>
</evidence>
<dbReference type="PANTHER" id="PTHR30181">
    <property type="entry name" value="MANNITOL PERMEASE IIC COMPONENT"/>
    <property type="match status" value="1"/>
</dbReference>
<evidence type="ECO:0000256" key="7">
    <source>
        <dbReference type="ARBA" id="ARBA00022683"/>
    </source>
</evidence>
<evidence type="ECO:0000256" key="4">
    <source>
        <dbReference type="ARBA" id="ARBA00022553"/>
    </source>
</evidence>
<dbReference type="PROSITE" id="PS51094">
    <property type="entry name" value="PTS_EIIA_TYPE_2"/>
    <property type="match status" value="1"/>
</dbReference>
<accession>A0A1G6NL24</accession>
<dbReference type="InterPro" id="IPR016152">
    <property type="entry name" value="PTrfase/Anion_transptr"/>
</dbReference>
<dbReference type="AlphaFoldDB" id="A0A1G6NL24"/>
<organism evidence="13 14">
    <name type="scientific">Melghirimyces thermohalophilus</name>
    <dbReference type="NCBI Taxonomy" id="1236220"/>
    <lineage>
        <taxon>Bacteria</taxon>
        <taxon>Bacillati</taxon>
        <taxon>Bacillota</taxon>
        <taxon>Bacilli</taxon>
        <taxon>Bacillales</taxon>
        <taxon>Thermoactinomycetaceae</taxon>
        <taxon>Melghirimyces</taxon>
    </lineage>
</organism>
<dbReference type="OrthoDB" id="1640042at2"/>
<dbReference type="GO" id="GO:0009401">
    <property type="term" value="P:phosphoenolpyruvate-dependent sugar phosphotransferase system"/>
    <property type="evidence" value="ECO:0007669"/>
    <property type="project" value="UniProtKB-KW"/>
</dbReference>
<keyword evidence="6" id="KW-0808">Transferase</keyword>
<comment type="function">
    <text evidence="1">The phosphoenolpyruvate-dependent sugar phosphotransferase system (sugar PTS), a major carbohydrate active transport system, catalyzes the phosphorylation of incoming sugar substrates concomitantly with their translocation across the cell membrane. The enzyme II CmtAB PTS system is involved in D-mannitol transport.</text>
</comment>
<evidence type="ECO:0000313" key="14">
    <source>
        <dbReference type="Proteomes" id="UP000199387"/>
    </source>
</evidence>
<evidence type="ECO:0000313" key="13">
    <source>
        <dbReference type="EMBL" id="SDC68351.1"/>
    </source>
</evidence>
<evidence type="ECO:0000256" key="9">
    <source>
        <dbReference type="ARBA" id="ARBA00029908"/>
    </source>
</evidence>
<evidence type="ECO:0000256" key="5">
    <source>
        <dbReference type="ARBA" id="ARBA00022597"/>
    </source>
</evidence>
<proteinExistence type="predicted"/>